<evidence type="ECO:0000313" key="2">
    <source>
        <dbReference type="EMBL" id="SDD35803.1"/>
    </source>
</evidence>
<dbReference type="STRING" id="265719.SAMN04488509_102142"/>
<sequence>MSSRIRAALSALLALPMLCGLAGAQSVGYQLQLYPEYRLERFQLPDTHLAEAIGTPAADEIFALAHDPVSGELLAATASGALGRLDPDTAGWTQIATIVGAGGTVTGLATLGGSAPLYLMTSDGGSSYLFTLDRSSGASQLVGTFSGRLYVDIAIDATGQLFAHCMLTDSLYRLSTTGMETLIGPTGIDANYAQGMDFDRGSGELYAWIYSNSVSATLFSRLDTSTGAATVLQTLAGEFEGVLTAPLTRIFADGFEDAP</sequence>
<dbReference type="SUPFAM" id="SSF101898">
    <property type="entry name" value="NHL repeat"/>
    <property type="match status" value="1"/>
</dbReference>
<evidence type="ECO:0000313" key="3">
    <source>
        <dbReference type="Proteomes" id="UP000199603"/>
    </source>
</evidence>
<name>A0A1G6U3C9_9GAMM</name>
<feature type="chain" id="PRO_5011654835" evidence="1">
    <location>
        <begin position="25"/>
        <end position="259"/>
    </location>
</feature>
<dbReference type="AlphaFoldDB" id="A0A1G6U3C9"/>
<keyword evidence="1" id="KW-0732">Signal</keyword>
<accession>A0A1G6U3C9</accession>
<keyword evidence="3" id="KW-1185">Reference proteome</keyword>
<dbReference type="Proteomes" id="UP000199603">
    <property type="component" value="Unassembled WGS sequence"/>
</dbReference>
<dbReference type="EMBL" id="FNAG01000002">
    <property type="protein sequence ID" value="SDD35803.1"/>
    <property type="molecule type" value="Genomic_DNA"/>
</dbReference>
<feature type="signal peptide" evidence="1">
    <location>
        <begin position="1"/>
        <end position="24"/>
    </location>
</feature>
<protein>
    <submittedName>
        <fullName evidence="2">Uncharacterized protein</fullName>
    </submittedName>
</protein>
<reference evidence="2 3" key="1">
    <citation type="submission" date="2016-10" db="EMBL/GenBank/DDBJ databases">
        <authorList>
            <person name="de Groot N.N."/>
        </authorList>
    </citation>
    <scope>NUCLEOTIDE SEQUENCE [LARGE SCALE GENOMIC DNA]</scope>
    <source>
        <strain evidence="2 3">DSM 16957</strain>
    </source>
</reference>
<dbReference type="RefSeq" id="WP_143006551.1">
    <property type="nucleotide sequence ID" value="NZ_FNAG01000002.1"/>
</dbReference>
<organism evidence="2 3">
    <name type="scientific">Aquimonas voraii</name>
    <dbReference type="NCBI Taxonomy" id="265719"/>
    <lineage>
        <taxon>Bacteria</taxon>
        <taxon>Pseudomonadati</taxon>
        <taxon>Pseudomonadota</taxon>
        <taxon>Gammaproteobacteria</taxon>
        <taxon>Lysobacterales</taxon>
        <taxon>Lysobacteraceae</taxon>
        <taxon>Aquimonas</taxon>
    </lineage>
</organism>
<proteinExistence type="predicted"/>
<gene>
    <name evidence="2" type="ORF">SAMN04488509_102142</name>
</gene>
<dbReference type="OrthoDB" id="9815730at2"/>
<evidence type="ECO:0000256" key="1">
    <source>
        <dbReference type="SAM" id="SignalP"/>
    </source>
</evidence>